<feature type="compositionally biased region" description="Low complexity" evidence="2">
    <location>
        <begin position="923"/>
        <end position="933"/>
    </location>
</feature>
<organism evidence="3 4">
    <name type="scientific">Stylonychia lemnae</name>
    <name type="common">Ciliate</name>
    <dbReference type="NCBI Taxonomy" id="5949"/>
    <lineage>
        <taxon>Eukaryota</taxon>
        <taxon>Sar</taxon>
        <taxon>Alveolata</taxon>
        <taxon>Ciliophora</taxon>
        <taxon>Intramacronucleata</taxon>
        <taxon>Spirotrichea</taxon>
        <taxon>Stichotrichia</taxon>
        <taxon>Sporadotrichida</taxon>
        <taxon>Oxytrichidae</taxon>
        <taxon>Stylonychinae</taxon>
        <taxon>Stylonychia</taxon>
    </lineage>
</organism>
<feature type="region of interest" description="Disordered" evidence="2">
    <location>
        <begin position="119"/>
        <end position="163"/>
    </location>
</feature>
<accession>A0A077ZVA1</accession>
<sequence>MQKVYLPPKYSQRPKFHQTIIETSTKLNQRKQTVNVQNTNIQHDQDYIKSDRSLKQIYSQSQNLDDEISESQSVSYSQSEVEIVRAALDETESSTRTNKNLQNDVPEVKNVVIGINRQANMTPSLNSSTSQQSRRYSSNTSSIVTNVPQDKSQNSNNSSENSRMKFQSFQVLNPQSATFRAYYAQVKQKLKNCTTNSALLSGRQPLRKIKDLKSFKNTTLSRSQNESMLIQIRQTRAATQLKDSLTGIFRVQYRFFFDSYKQSLKEKEIIEMFTIWHNHQQQQIMEIEKQQYMQQQIGDISQISDIYTRKMSVNPLSDKDPFNSRRFSQQQNPQSESFSNKKDMSNMNNNNLLHQSFSQNQLQSFSQSNNTQYLNELQQQQQQMYLETFRQRNQNSRQDQQMQTIHREYLNSQITPQQWSQKGNLPQQQSQYFVSNNNNNDNVFQRQTPYLQSNPTNKNHHNSSSDNKIDASMIDQITKKIKKDIMKTLQSKGILGSKGTQINYGRGQACRYQCHQQQSLQESFLTDENSSFLSDSQQKHHQIQKVQHSNIQHSRVRLQDITNIVQNHKKGKNQNIQQYEKQFNTTSNKEVLSPKLLEKIKQLLPSPPQTIKQNQCNNNIKRSACIQTELNQNNETQKWAIQGNNQTQKVIQQEAQNYQNLQAQQKQFLKAVKSQKLLNEQRQMMTLTKSNLDILETCGTATFRDMRDDKVHQQSSRYLIQDSSQKTLNQSKIDSQRRRTMADDNQNGKSSRLNQNNYLVNGSESNIDINNYIQTQRSAFAQALSDYQEQSIVTAKQSSSQQSNNHQKSFTKHQNYIVANQISQNISPTKDNLTSLDITTNAQKDYTCLEDPAADLSLVMYNTGTMQEFQKTEEQNDEDLSNPDENINEMVLNQEQLRTLTMFETGFKTFFPVNSDHSHDPRNNQNQNANQKRQNQKEFTIKECQDQSINFNSNNNGMVTATVSRYFNDDCDDISEIQASSNNKFLRGQFQFFKRNSIEEATYCNSQHNISNLTQNLPQHNEIKLRINKNQNSLKDRHHSKKKSLIKGQNEECSFEYSKAEDMQSSQILNESSFDQFISDMSIKKRHQDHQSMIILQNRQCHDQQQKILQIDQDQDQQNQNNFYNSTRVNLVPKLALDKLEQQYDERRDKAKQALKNIVLNSIGL</sequence>
<dbReference type="AlphaFoldDB" id="A0A077ZVA1"/>
<evidence type="ECO:0000313" key="4">
    <source>
        <dbReference type="Proteomes" id="UP000039865"/>
    </source>
</evidence>
<evidence type="ECO:0000313" key="3">
    <source>
        <dbReference type="EMBL" id="CDW73820.1"/>
    </source>
</evidence>
<dbReference type="Proteomes" id="UP000039865">
    <property type="component" value="Unassembled WGS sequence"/>
</dbReference>
<feature type="region of interest" description="Disordered" evidence="2">
    <location>
        <begin position="912"/>
        <end position="936"/>
    </location>
</feature>
<feature type="compositionally biased region" description="Low complexity" evidence="2">
    <location>
        <begin position="152"/>
        <end position="161"/>
    </location>
</feature>
<feature type="coiled-coil region" evidence="1">
    <location>
        <begin position="644"/>
        <end position="671"/>
    </location>
</feature>
<dbReference type="EMBL" id="CCKQ01002718">
    <property type="protein sequence ID" value="CDW73820.1"/>
    <property type="molecule type" value="Genomic_DNA"/>
</dbReference>
<feature type="compositionally biased region" description="Polar residues" evidence="2">
    <location>
        <begin position="743"/>
        <end position="756"/>
    </location>
</feature>
<protein>
    <submittedName>
        <fullName evidence="3">Uncharacterized protein</fullName>
    </submittedName>
</protein>
<feature type="compositionally biased region" description="Low complexity" evidence="2">
    <location>
        <begin position="126"/>
        <end position="142"/>
    </location>
</feature>
<feature type="compositionally biased region" description="Polar residues" evidence="2">
    <location>
        <begin position="723"/>
        <end position="733"/>
    </location>
</feature>
<reference evidence="3 4" key="1">
    <citation type="submission" date="2014-06" db="EMBL/GenBank/DDBJ databases">
        <authorList>
            <person name="Swart Estienne"/>
        </authorList>
    </citation>
    <scope>NUCLEOTIDE SEQUENCE [LARGE SCALE GENOMIC DNA]</scope>
    <source>
        <strain evidence="3 4">130c</strain>
    </source>
</reference>
<gene>
    <name evidence="3" type="primary">Contig5898.g6319</name>
    <name evidence="3" type="ORF">STYLEM_2808</name>
</gene>
<feature type="region of interest" description="Disordered" evidence="2">
    <location>
        <begin position="314"/>
        <end position="351"/>
    </location>
</feature>
<dbReference type="InParanoid" id="A0A077ZVA1"/>
<keyword evidence="1" id="KW-0175">Coiled coil</keyword>
<feature type="region of interest" description="Disordered" evidence="2">
    <location>
        <begin position="723"/>
        <end position="756"/>
    </location>
</feature>
<proteinExistence type="predicted"/>
<feature type="compositionally biased region" description="Polar residues" evidence="2">
    <location>
        <begin position="325"/>
        <end position="338"/>
    </location>
</feature>
<name>A0A077ZVA1_STYLE</name>
<evidence type="ECO:0000256" key="2">
    <source>
        <dbReference type="SAM" id="MobiDB-lite"/>
    </source>
</evidence>
<keyword evidence="4" id="KW-1185">Reference proteome</keyword>
<evidence type="ECO:0000256" key="1">
    <source>
        <dbReference type="SAM" id="Coils"/>
    </source>
</evidence>